<sequence length="147" mass="17195">MEILRINESDIEECANIFVEAFNAEPWNDNWTIESAHRRLQDIYKSPNFVGVKYTEDNEIFGALFGNCEEWFEGRQFNIKEIFVSKKIQGKNIGSKLINSAENEVKKLGVDFIFLSTQNNNLKNFYLKHDFEEASSLCIMSKRIRNK</sequence>
<evidence type="ECO:0000313" key="2">
    <source>
        <dbReference type="EMBL" id="NFF86562.1"/>
    </source>
</evidence>
<dbReference type="Proteomes" id="UP000473681">
    <property type="component" value="Unassembled WGS sequence"/>
</dbReference>
<dbReference type="EMBL" id="SWVK01000018">
    <property type="protein sequence ID" value="NFN35989.1"/>
    <property type="molecule type" value="Genomic_DNA"/>
</dbReference>
<accession>A0A0M1LC20</accession>
<protein>
    <submittedName>
        <fullName evidence="2">GNAT family N-acetyltransferase</fullName>
    </submittedName>
</protein>
<dbReference type="Proteomes" id="UP000476820">
    <property type="component" value="Unassembled WGS sequence"/>
</dbReference>
<dbReference type="InterPro" id="IPR016181">
    <property type="entry name" value="Acyl_CoA_acyltransferase"/>
</dbReference>
<evidence type="ECO:0000313" key="3">
    <source>
        <dbReference type="EMBL" id="NFN35989.1"/>
    </source>
</evidence>
<dbReference type="GO" id="GO:0016747">
    <property type="term" value="F:acyltransferase activity, transferring groups other than amino-acyl groups"/>
    <property type="evidence" value="ECO:0007669"/>
    <property type="project" value="InterPro"/>
</dbReference>
<dbReference type="InterPro" id="IPR000182">
    <property type="entry name" value="GNAT_dom"/>
</dbReference>
<dbReference type="OrthoDB" id="9775804at2"/>
<organism evidence="2 5">
    <name type="scientific">Clostridium botulinum</name>
    <dbReference type="NCBI Taxonomy" id="1491"/>
    <lineage>
        <taxon>Bacteria</taxon>
        <taxon>Bacillati</taxon>
        <taxon>Bacillota</taxon>
        <taxon>Clostridia</taxon>
        <taxon>Eubacteriales</taxon>
        <taxon>Clostridiaceae</taxon>
        <taxon>Clostridium</taxon>
    </lineage>
</organism>
<dbReference type="Pfam" id="PF13673">
    <property type="entry name" value="Acetyltransf_10"/>
    <property type="match status" value="1"/>
</dbReference>
<dbReference type="RefSeq" id="WP_017826914.1">
    <property type="nucleotide sequence ID" value="NZ_LFPA01000089.1"/>
</dbReference>
<feature type="domain" description="N-acetyltransferase" evidence="1">
    <location>
        <begin position="1"/>
        <end position="145"/>
    </location>
</feature>
<dbReference type="EMBL" id="SWOV01000002">
    <property type="protein sequence ID" value="NFF86562.1"/>
    <property type="molecule type" value="Genomic_DNA"/>
</dbReference>
<name>A0A0M1LC20_CLOBO</name>
<keyword evidence="2" id="KW-0808">Transferase</keyword>
<comment type="caution">
    <text evidence="2">The sequence shown here is derived from an EMBL/GenBank/DDBJ whole genome shotgun (WGS) entry which is preliminary data.</text>
</comment>
<gene>
    <name evidence="2" type="ORF">FC774_01375</name>
    <name evidence="3" type="ORF">FDB51_12815</name>
</gene>
<dbReference type="Gene3D" id="3.40.630.30">
    <property type="match status" value="1"/>
</dbReference>
<evidence type="ECO:0000259" key="1">
    <source>
        <dbReference type="PROSITE" id="PS51186"/>
    </source>
</evidence>
<reference evidence="4 5" key="1">
    <citation type="submission" date="2019-04" db="EMBL/GenBank/DDBJ databases">
        <title>Genome sequencing of Clostridium botulinum Groups I-IV and Clostridium butyricum.</title>
        <authorList>
            <person name="Brunt J."/>
            <person name="Van Vliet A.H.M."/>
            <person name="Stringer S.C."/>
            <person name="Carter A.T."/>
            <person name="Peck M.W."/>
        </authorList>
    </citation>
    <scope>NUCLEOTIDE SEQUENCE [LARGE SCALE GENOMIC DNA]</scope>
    <source>
        <strain evidence="2 5">1605</strain>
        <strain evidence="3 4">CB-K-33E</strain>
    </source>
</reference>
<dbReference type="AlphaFoldDB" id="A0A0M1LC20"/>
<proteinExistence type="predicted"/>
<dbReference type="CDD" id="cd04301">
    <property type="entry name" value="NAT_SF"/>
    <property type="match status" value="1"/>
</dbReference>
<evidence type="ECO:0000313" key="4">
    <source>
        <dbReference type="Proteomes" id="UP000473681"/>
    </source>
</evidence>
<dbReference type="PROSITE" id="PS51186">
    <property type="entry name" value="GNAT"/>
    <property type="match status" value="1"/>
</dbReference>
<dbReference type="SUPFAM" id="SSF55729">
    <property type="entry name" value="Acyl-CoA N-acyltransferases (Nat)"/>
    <property type="match status" value="1"/>
</dbReference>
<evidence type="ECO:0000313" key="5">
    <source>
        <dbReference type="Proteomes" id="UP000476820"/>
    </source>
</evidence>